<protein>
    <submittedName>
        <fullName evidence="1">Uncharacterized protein</fullName>
    </submittedName>
</protein>
<evidence type="ECO:0000313" key="1">
    <source>
        <dbReference type="EMBL" id="MBS9720242.1"/>
    </source>
</evidence>
<proteinExistence type="predicted"/>
<evidence type="ECO:0000313" key="2">
    <source>
        <dbReference type="Proteomes" id="UP001297272"/>
    </source>
</evidence>
<reference evidence="1 2" key="1">
    <citation type="submission" date="2021-03" db="EMBL/GenBank/DDBJ databases">
        <title>Tianweitania aestuarii sp. nov., isolated from a tidal flat.</title>
        <authorList>
            <person name="Park S."/>
            <person name="Yoon J.-H."/>
        </authorList>
    </citation>
    <scope>NUCLEOTIDE SEQUENCE [LARGE SCALE GENOMIC DNA]</scope>
    <source>
        <strain evidence="1 2">BSSL-BM11</strain>
    </source>
</reference>
<accession>A0ABS5RV95</accession>
<name>A0ABS5RV95_9HYPH</name>
<keyword evidence="2" id="KW-1185">Reference proteome</keyword>
<gene>
    <name evidence="1" type="ORF">JYU29_06025</name>
</gene>
<organism evidence="1 2">
    <name type="scientific">Tianweitania aestuarii</name>
    <dbReference type="NCBI Taxonomy" id="2814886"/>
    <lineage>
        <taxon>Bacteria</taxon>
        <taxon>Pseudomonadati</taxon>
        <taxon>Pseudomonadota</taxon>
        <taxon>Alphaproteobacteria</taxon>
        <taxon>Hyphomicrobiales</taxon>
        <taxon>Phyllobacteriaceae</taxon>
        <taxon>Tianweitania</taxon>
    </lineage>
</organism>
<dbReference type="Proteomes" id="UP001297272">
    <property type="component" value="Unassembled WGS sequence"/>
</dbReference>
<dbReference type="RefSeq" id="WP_213983792.1">
    <property type="nucleotide sequence ID" value="NZ_JAFMNX010000001.1"/>
</dbReference>
<comment type="caution">
    <text evidence="1">The sequence shown here is derived from an EMBL/GenBank/DDBJ whole genome shotgun (WGS) entry which is preliminary data.</text>
</comment>
<sequence length="95" mass="10609">MSAADFPIPFPNQEPLDELVHAINLLEVMSWTLDNGLRHGISKEAVASLYSVYSDAKNSLDLIASFLDNLDYPGLIADFQAARRTELLKSWETRA</sequence>
<dbReference type="EMBL" id="JAFMNX010000001">
    <property type="protein sequence ID" value="MBS9720242.1"/>
    <property type="molecule type" value="Genomic_DNA"/>
</dbReference>